<dbReference type="EMBL" id="KQ965792">
    <property type="protein sequence ID" value="KXS12020.1"/>
    <property type="molecule type" value="Genomic_DNA"/>
</dbReference>
<feature type="domain" description="Tryptophan synthase beta chain-like PALP" evidence="6">
    <location>
        <begin position="90"/>
        <end position="335"/>
    </location>
</feature>
<dbReference type="AlphaFoldDB" id="A0A139A5F1"/>
<reference evidence="8 9" key="1">
    <citation type="journal article" date="2015" name="Genome Biol. Evol.">
        <title>Phylogenomic analyses indicate that early fungi evolved digesting cell walls of algal ancestors of land plants.</title>
        <authorList>
            <person name="Chang Y."/>
            <person name="Wang S."/>
            <person name="Sekimoto S."/>
            <person name="Aerts A.L."/>
            <person name="Choi C."/>
            <person name="Clum A."/>
            <person name="LaButti K.M."/>
            <person name="Lindquist E.A."/>
            <person name="Yee Ngan C."/>
            <person name="Ohm R.A."/>
            <person name="Salamov A.A."/>
            <person name="Grigoriev I.V."/>
            <person name="Spatafora J.W."/>
            <person name="Berbee M.L."/>
        </authorList>
    </citation>
    <scope>NUCLEOTIDE SEQUENCE [LARGE SCALE GENOMIC DNA]</scope>
    <source>
        <strain evidence="8 9">JEL478</strain>
    </source>
</reference>
<dbReference type="OMA" id="NFERYLY"/>
<dbReference type="GO" id="GO:0004795">
    <property type="term" value="F:threonine synthase activity"/>
    <property type="evidence" value="ECO:0007669"/>
    <property type="project" value="EnsemblFungi"/>
</dbReference>
<gene>
    <name evidence="8" type="ORF">M427DRAFT_59887</name>
</gene>
<dbReference type="InterPro" id="IPR037158">
    <property type="entry name" value="Thr_synth_N_sf"/>
</dbReference>
<dbReference type="GO" id="GO:0030170">
    <property type="term" value="F:pyridoxal phosphate binding"/>
    <property type="evidence" value="ECO:0007669"/>
    <property type="project" value="EnsemblFungi"/>
</dbReference>
<dbReference type="NCBIfam" id="TIGR00260">
    <property type="entry name" value="thrC"/>
    <property type="match status" value="1"/>
</dbReference>
<dbReference type="CDD" id="cd01560">
    <property type="entry name" value="Thr-synth_2"/>
    <property type="match status" value="1"/>
</dbReference>
<comment type="cofactor">
    <cofactor evidence="1 5">
        <name>pyridoxal 5'-phosphate</name>
        <dbReference type="ChEBI" id="CHEBI:597326"/>
    </cofactor>
</comment>
<evidence type="ECO:0000256" key="5">
    <source>
        <dbReference type="PIRSR" id="PIRSR604450-51"/>
    </source>
</evidence>
<dbReference type="Pfam" id="PF14821">
    <property type="entry name" value="Thr_synth_N"/>
    <property type="match status" value="1"/>
</dbReference>
<evidence type="ECO:0000259" key="7">
    <source>
        <dbReference type="Pfam" id="PF14821"/>
    </source>
</evidence>
<feature type="domain" description="Threonine synthase N-terminal" evidence="7">
    <location>
        <begin position="2"/>
        <end position="81"/>
    </location>
</feature>
<dbReference type="STRING" id="1344416.A0A139A5F1"/>
<sequence>MQYRSTRGGASGVTFEHALFDGLARDGGLYIPHRIPRLSLGDIAALQSLPFPKLALAIFRPFIDPSEIPDADLLSILERSFATFDSPTVAPLVDLPGSAEGFSVLELWHGPTFAFKDVALQVVGNLFEYFLKRRNGEAKKAANGTANGHGEEHTITVLGATSGDTGSAAIYGLRGKDSIKVFILHPKGRVSPVQEAQMTTVLDDNVFNVAVEGTFDDCQEVVKACFNDQEFREKHRLAAVNSINWARILSQITYYFAAYFQHVAKRGLTLDPSAPAESAPKVSFSVPTGNFGDILAGYYATRMGLPVDRLLVATNRNDILHRFLQTGDYSKRRDPATGKVLDAYATASPAMDILVSSNFERLCWYLERGDGRGADMSAGSVAQESDPASAESRASVAVRGHMVSLSSKGSFSVTSSVLDLSRSLFDSDMVDDVETADCIHRYYSRGGYILDPHTAVGVVAAERAATRDAAVWGTHNGIVLATAHPGKFPDAVLKSLRRGGKEVAYSDIATKEMLALEGMPRRCTEVQTDGGDKAKALNGVKKVIGDVVAGVDVFTQ</sequence>
<evidence type="ECO:0000256" key="3">
    <source>
        <dbReference type="ARBA" id="ARBA00022898"/>
    </source>
</evidence>
<evidence type="ECO:0000313" key="8">
    <source>
        <dbReference type="EMBL" id="KXS12020.1"/>
    </source>
</evidence>
<dbReference type="Gene3D" id="3.90.1380.10">
    <property type="entry name" value="Threonine synthase, N-terminal domain"/>
    <property type="match status" value="1"/>
</dbReference>
<dbReference type="InterPro" id="IPR036052">
    <property type="entry name" value="TrpB-like_PALP_sf"/>
</dbReference>
<dbReference type="InterPro" id="IPR029144">
    <property type="entry name" value="Thr_synth_N"/>
</dbReference>
<proteinExistence type="inferred from homology"/>
<keyword evidence="3 5" id="KW-0663">Pyridoxal phosphate</keyword>
<keyword evidence="4" id="KW-0456">Lyase</keyword>
<dbReference type="PANTHER" id="PTHR42690">
    <property type="entry name" value="THREONINE SYNTHASE FAMILY MEMBER"/>
    <property type="match status" value="1"/>
</dbReference>
<evidence type="ECO:0000256" key="4">
    <source>
        <dbReference type="ARBA" id="ARBA00023239"/>
    </source>
</evidence>
<evidence type="ECO:0000256" key="1">
    <source>
        <dbReference type="ARBA" id="ARBA00001933"/>
    </source>
</evidence>
<dbReference type="Pfam" id="PF24857">
    <property type="entry name" value="THR4_C"/>
    <property type="match status" value="1"/>
</dbReference>
<dbReference type="PANTHER" id="PTHR42690:SF1">
    <property type="entry name" value="THREONINE SYNTHASE-LIKE 2"/>
    <property type="match status" value="1"/>
</dbReference>
<dbReference type="SUPFAM" id="SSF53686">
    <property type="entry name" value="Tryptophan synthase beta subunit-like PLP-dependent enzymes"/>
    <property type="match status" value="1"/>
</dbReference>
<keyword evidence="9" id="KW-1185">Reference proteome</keyword>
<dbReference type="FunFam" id="3.40.50.1100:FF:000024">
    <property type="entry name" value="Probable threonine synthase"/>
    <property type="match status" value="1"/>
</dbReference>
<organism evidence="8 9">
    <name type="scientific">Gonapodya prolifera (strain JEL478)</name>
    <name type="common">Monoblepharis prolifera</name>
    <dbReference type="NCBI Taxonomy" id="1344416"/>
    <lineage>
        <taxon>Eukaryota</taxon>
        <taxon>Fungi</taxon>
        <taxon>Fungi incertae sedis</taxon>
        <taxon>Chytridiomycota</taxon>
        <taxon>Chytridiomycota incertae sedis</taxon>
        <taxon>Monoblepharidomycetes</taxon>
        <taxon>Monoblepharidales</taxon>
        <taxon>Gonapodyaceae</taxon>
        <taxon>Gonapodya</taxon>
    </lineage>
</organism>
<name>A0A139A5F1_GONPJ</name>
<dbReference type="InterPro" id="IPR001926">
    <property type="entry name" value="TrpB-like_PALP"/>
</dbReference>
<evidence type="ECO:0000313" key="9">
    <source>
        <dbReference type="Proteomes" id="UP000070544"/>
    </source>
</evidence>
<dbReference type="InterPro" id="IPR051166">
    <property type="entry name" value="Threonine_Synthase"/>
</dbReference>
<dbReference type="Pfam" id="PF00291">
    <property type="entry name" value="PALP"/>
    <property type="match status" value="1"/>
</dbReference>
<dbReference type="Proteomes" id="UP000070544">
    <property type="component" value="Unassembled WGS sequence"/>
</dbReference>
<dbReference type="Gene3D" id="3.40.50.1100">
    <property type="match status" value="2"/>
</dbReference>
<dbReference type="InterPro" id="IPR004450">
    <property type="entry name" value="Thr_synthase-like"/>
</dbReference>
<evidence type="ECO:0000259" key="6">
    <source>
        <dbReference type="Pfam" id="PF00291"/>
    </source>
</evidence>
<accession>A0A139A5F1</accession>
<comment type="similarity">
    <text evidence="2">Belongs to the threonine synthase family.</text>
</comment>
<protein>
    <submittedName>
        <fullName evidence="8">Tryptophan synthase beta subunit-like PLP-dependent enzyme</fullName>
    </submittedName>
</protein>
<feature type="modified residue" description="N6-(pyridoxal phosphate)lysine" evidence="5">
    <location>
        <position position="116"/>
    </location>
</feature>
<dbReference type="OrthoDB" id="5203861at2759"/>
<evidence type="ECO:0000256" key="2">
    <source>
        <dbReference type="ARBA" id="ARBA00005517"/>
    </source>
</evidence>
<dbReference type="GO" id="GO:0009088">
    <property type="term" value="P:threonine biosynthetic process"/>
    <property type="evidence" value="ECO:0007669"/>
    <property type="project" value="EnsemblFungi"/>
</dbReference>